<evidence type="ECO:0000313" key="2">
    <source>
        <dbReference type="EMBL" id="KAA8912527.1"/>
    </source>
</evidence>
<evidence type="ECO:0000313" key="3">
    <source>
        <dbReference type="Proteomes" id="UP000326924"/>
    </source>
</evidence>
<organism evidence="2 3">
    <name type="scientific">Sphaerosporella brunnea</name>
    <dbReference type="NCBI Taxonomy" id="1250544"/>
    <lineage>
        <taxon>Eukaryota</taxon>
        <taxon>Fungi</taxon>
        <taxon>Dikarya</taxon>
        <taxon>Ascomycota</taxon>
        <taxon>Pezizomycotina</taxon>
        <taxon>Pezizomycetes</taxon>
        <taxon>Pezizales</taxon>
        <taxon>Pyronemataceae</taxon>
        <taxon>Sphaerosporella</taxon>
    </lineage>
</organism>
<evidence type="ECO:0000256" key="1">
    <source>
        <dbReference type="SAM" id="MobiDB-lite"/>
    </source>
</evidence>
<keyword evidence="3" id="KW-1185">Reference proteome</keyword>
<dbReference type="EMBL" id="VXIS01000023">
    <property type="protein sequence ID" value="KAA8912527.1"/>
    <property type="molecule type" value="Genomic_DNA"/>
</dbReference>
<dbReference type="Proteomes" id="UP000326924">
    <property type="component" value="Unassembled WGS sequence"/>
</dbReference>
<reference evidence="2 3" key="1">
    <citation type="submission" date="2019-09" db="EMBL/GenBank/DDBJ databases">
        <title>Draft genome of the ectomycorrhizal ascomycete Sphaerosporella brunnea.</title>
        <authorList>
            <consortium name="DOE Joint Genome Institute"/>
            <person name="Benucci G.M."/>
            <person name="Marozzi G."/>
            <person name="Antonielli L."/>
            <person name="Sanchez S."/>
            <person name="Marco P."/>
            <person name="Wang X."/>
            <person name="Falini L.B."/>
            <person name="Barry K."/>
            <person name="Haridas S."/>
            <person name="Lipzen A."/>
            <person name="Labutti K."/>
            <person name="Grigoriev I.V."/>
            <person name="Murat C."/>
            <person name="Martin F."/>
            <person name="Albertini E."/>
            <person name="Donnini D."/>
            <person name="Bonito G."/>
        </authorList>
    </citation>
    <scope>NUCLEOTIDE SEQUENCE [LARGE SCALE GENOMIC DNA]</scope>
    <source>
        <strain evidence="2 3">Sb_GMNB300</strain>
    </source>
</reference>
<accession>A0A5J5F765</accession>
<feature type="compositionally biased region" description="Basic and acidic residues" evidence="1">
    <location>
        <begin position="146"/>
        <end position="164"/>
    </location>
</feature>
<protein>
    <submittedName>
        <fullName evidence="2">Uncharacterized protein</fullName>
    </submittedName>
</protein>
<gene>
    <name evidence="2" type="ORF">FN846DRAFT_903494</name>
</gene>
<feature type="region of interest" description="Disordered" evidence="1">
    <location>
        <begin position="131"/>
        <end position="183"/>
    </location>
</feature>
<dbReference type="InParanoid" id="A0A5J5F765"/>
<dbReference type="AlphaFoldDB" id="A0A5J5F765"/>
<sequence length="328" mass="35504">MSRQITAGFQIFNQREPTLPPVPSGRRAMPRHLFEVMSPAAFHGASSTSSGMPSSEASNRATLLSLQAALGSSSPRCYKRSEPSSDRGLLYRLEEAGDFDLDVEQDAEASEWGFEWERGIAGIIVDTMSWGPGVGAPEESEGVEGGIDRRGAGKGNREGEGRDAGEEDPGPEGGLVGASGRDPTEMTAEEEMAIPREHRCCYLEHRGLCAAIIQHNPYGAPIGQTAAAWEAILEHLSAAGFFLHQTGEGADEDNRLVEQLGGPLDCILELKERGKPKNRKKTAEEEHAAKGLAMRRISLETFTTIRKRTREILAEIVNNVPDAEVPDT</sequence>
<proteinExistence type="predicted"/>
<name>A0A5J5F765_9PEZI</name>
<comment type="caution">
    <text evidence="2">The sequence shown here is derived from an EMBL/GenBank/DDBJ whole genome shotgun (WGS) entry which is preliminary data.</text>
</comment>